<evidence type="ECO:0000313" key="4">
    <source>
        <dbReference type="Proteomes" id="UP000273626"/>
    </source>
</evidence>
<gene>
    <name evidence="3" type="ORF">BDE18_0522</name>
    <name evidence="1" type="ORF">ESD82_19405</name>
    <name evidence="2" type="ORF">HYQ43_16470</name>
</gene>
<dbReference type="EMBL" id="CP058690">
    <property type="protein sequence ID" value="QLH15744.1"/>
    <property type="molecule type" value="Genomic_DNA"/>
</dbReference>
<sequence>MTRQHEYSSATELPPELISIGSLNAYEIATDDIRVACRLSDPNYEIGQLVMLDISMTSFELRVEHVADQFFMGYHAIPHLREVLVEIGGYVRSRDASGWRVARIESSFLRDAFVLENGPAFVFGNRGEIFRMDAGGAWSRDATGTDSTIYAMHGTSAETLHAVGGKGTFLRAQGREWQAVELGIGDELRCVRQVGDRIFVGGEGGFAAELRDSELRLIATGIESDILSIACFRDQIYFSDSDFGLHRLAGDAFVPVAELGYVCRLNATPRWLTLDAGEFVFQFDGTHWRGIEITYRDGYRAEGYDMSFLGTPPEG</sequence>
<organism evidence="2 6">
    <name type="scientific">Paracoccus pantotrophus</name>
    <name type="common">Thiosphaera pantotropha</name>
    <dbReference type="NCBI Taxonomy" id="82367"/>
    <lineage>
        <taxon>Bacteria</taxon>
        <taxon>Pseudomonadati</taxon>
        <taxon>Pseudomonadota</taxon>
        <taxon>Alphaproteobacteria</taxon>
        <taxon>Rhodobacterales</taxon>
        <taxon>Paracoccaceae</taxon>
        <taxon>Paracoccus</taxon>
    </lineage>
</organism>
<dbReference type="AlphaFoldDB" id="A0A1I5HJV1"/>
<evidence type="ECO:0000313" key="6">
    <source>
        <dbReference type="Proteomes" id="UP000509322"/>
    </source>
</evidence>
<evidence type="ECO:0000313" key="3">
    <source>
        <dbReference type="EMBL" id="RKS51282.1"/>
    </source>
</evidence>
<reference evidence="3 4" key="1">
    <citation type="submission" date="2018-10" db="EMBL/GenBank/DDBJ databases">
        <title>Genomic Encyclopedia of Archaeal and Bacterial Type Strains, Phase II (KMG-II): from individual species to whole genera.</title>
        <authorList>
            <person name="Goeker M."/>
        </authorList>
    </citation>
    <scope>NUCLEOTIDE SEQUENCE [LARGE SCALE GENOMIC DNA]</scope>
    <source>
        <strain evidence="4">ATCC 35512 / DSM 2944 / CIP 106514 / LMD 82.5 / NBRC 102493 / NCCB 82005 / GB17</strain>
        <strain evidence="3">DSM 2944</strain>
    </source>
</reference>
<dbReference type="Proteomes" id="UP000273626">
    <property type="component" value="Unassembled WGS sequence"/>
</dbReference>
<evidence type="ECO:0000313" key="2">
    <source>
        <dbReference type="EMBL" id="QLH15744.1"/>
    </source>
</evidence>
<dbReference type="OrthoDB" id="8378427at2"/>
<name>A0A1I5HJV1_PARPN</name>
<dbReference type="Proteomes" id="UP000509322">
    <property type="component" value="Chromosome 2"/>
</dbReference>
<dbReference type="Proteomes" id="UP000326453">
    <property type="component" value="Chromosome 1"/>
</dbReference>
<reference evidence="1 5" key="2">
    <citation type="submission" date="2019-01" db="EMBL/GenBank/DDBJ databases">
        <title>Complete Genome Sequence and Annotation of the Paracoccus pantotrophus type strain DSM 2944.</title>
        <authorList>
            <person name="Bockwoldt J.A."/>
            <person name="Zimmermann M."/>
            <person name="Tiso T."/>
            <person name="Blank L.M."/>
        </authorList>
    </citation>
    <scope>NUCLEOTIDE SEQUENCE [LARGE SCALE GENOMIC DNA]</scope>
    <source>
        <strain evidence="1 5">DSM 2944</strain>
    </source>
</reference>
<proteinExistence type="predicted"/>
<dbReference type="GeneID" id="51372764"/>
<dbReference type="EMBL" id="CP044426">
    <property type="protein sequence ID" value="QFG38207.1"/>
    <property type="molecule type" value="Genomic_DNA"/>
</dbReference>
<keyword evidence="4" id="KW-1185">Reference proteome</keyword>
<evidence type="ECO:0000313" key="5">
    <source>
        <dbReference type="Proteomes" id="UP000326453"/>
    </source>
</evidence>
<evidence type="ECO:0000313" key="1">
    <source>
        <dbReference type="EMBL" id="QFG38207.1"/>
    </source>
</evidence>
<reference evidence="2 6" key="3">
    <citation type="submission" date="2020-07" db="EMBL/GenBank/DDBJ databases">
        <title>The complete genome of Paracoccus pantotrophus ACCC 10489.</title>
        <authorList>
            <person name="Si Y."/>
        </authorList>
    </citation>
    <scope>NUCLEOTIDE SEQUENCE [LARGE SCALE GENOMIC DNA]</scope>
    <source>
        <strain evidence="2 6">ACCC10489</strain>
    </source>
</reference>
<accession>A0A1I5HJV1</accession>
<dbReference type="RefSeq" id="WP_024844259.1">
    <property type="nucleotide sequence ID" value="NZ_CP038203.1"/>
</dbReference>
<protein>
    <submittedName>
        <fullName evidence="2">Uncharacterized protein</fullName>
    </submittedName>
</protein>
<dbReference type="KEGG" id="ppan:ESD82_19405"/>
<dbReference type="EMBL" id="RBLI01000001">
    <property type="protein sequence ID" value="RKS51282.1"/>
    <property type="molecule type" value="Genomic_DNA"/>
</dbReference>